<dbReference type="Proteomes" id="UP000474061">
    <property type="component" value="Unassembled WGS sequence"/>
</dbReference>
<name>A0A9Q4MGR3_XYLFS</name>
<dbReference type="InterPro" id="IPR032427">
    <property type="entry name" value="P22_portal"/>
</dbReference>
<feature type="region of interest" description="Disordered" evidence="1">
    <location>
        <begin position="646"/>
        <end position="673"/>
    </location>
</feature>
<organism evidence="2 3">
    <name type="scientific">Xylella fastidiosa subsp. multiplex</name>
    <dbReference type="NCBI Taxonomy" id="644357"/>
    <lineage>
        <taxon>Bacteria</taxon>
        <taxon>Pseudomonadati</taxon>
        <taxon>Pseudomonadota</taxon>
        <taxon>Gammaproteobacteria</taxon>
        <taxon>Lysobacterales</taxon>
        <taxon>Lysobacteraceae</taxon>
        <taxon>Xylella</taxon>
    </lineage>
</organism>
<dbReference type="EMBL" id="VDCJ01000335">
    <property type="protein sequence ID" value="MRU23285.1"/>
    <property type="molecule type" value="Genomic_DNA"/>
</dbReference>
<evidence type="ECO:0000256" key="1">
    <source>
        <dbReference type="SAM" id="MobiDB-lite"/>
    </source>
</evidence>
<protein>
    <recommendedName>
        <fullName evidence="4">Portal protein</fullName>
    </recommendedName>
</protein>
<evidence type="ECO:0008006" key="4">
    <source>
        <dbReference type="Google" id="ProtNLM"/>
    </source>
</evidence>
<sequence length="690" mass="76862">MPRAQKKATDELAQMRSRYQLASDCCRDLYDQARDDIKFVTVPGNQWDESLKKRRRHRQTYEFPKLRMHTQQVINEMRQQRPSCKVRGVEESDRGLAEIMQGICRNIESVSNADHAYDIAYEKAVKGGFGVLRVMTDYLNEDDFEQDIRIKAVRNPFAVKFDPAAVEIDRRDANFAFVEELIPRTDFERRFPDADVSDFDADTQCGAWRDAGQVRIAEYWWKDPRKRELLALSDGRVVFADEIAAQAGLGVEEAKTFLESAGVQIVRTRTIEGHRVLMRLTNGHTWLTEPYEFPCQFIPIVPVWGNIENIDGSDYWSGMVRFGKDQQRLHNVHRTALVEAVAKSPKAPFIVDPKMIEGHVQMWNDSHSEDFPYLLANIVDNGRIPVRVEQAQVPAALIQLAGMDNDDVKAATGIYDASLGARSNETSGIAINSRKMQGAVATFNYIDNLAYAVRYTYEILVDMIPRVYDTPRAVRVLGEDGGEKWKQLYQQVTDPTTGHTVTLNDIRQGKYDVVVTVGPSYATQRMEAADAMMQLAAQMGGVAPQIATVAAYAGMRNMDLVGGDEVFAAFHKLLVAQGLLPPKDGEPPPEPPAPDPVQLARVQKLSADAELSDARAQHQRADAAQQHLETLAAAHALSAPAVDPGWLPNASNNTPPQGGFFMPEGPAPHGLIPAAHSRVRIGPVRPTPRG</sequence>
<dbReference type="AlphaFoldDB" id="A0A9Q4MGR3"/>
<evidence type="ECO:0000313" key="2">
    <source>
        <dbReference type="EMBL" id="MRU23285.1"/>
    </source>
</evidence>
<reference evidence="2" key="1">
    <citation type="submission" date="2019-05" db="EMBL/GenBank/DDBJ databases">
        <authorList>
            <person name="Castillo A."/>
            <person name="Giampetruzzi A."/>
            <person name="Landa B."/>
            <person name="Saponari M."/>
            <person name="Almeida R.P.P."/>
            <person name="Moralejo E."/>
            <person name="Marco-Noales E."/>
            <person name="Velasco-Amo M.P."/>
            <person name="Roman-Ecija M."/>
            <person name="Navarro I."/>
            <person name="Monterde A."/>
            <person name="Barbe S."/>
        </authorList>
    </citation>
    <scope>NUCLEOTIDE SEQUENCE</scope>
    <source>
        <strain evidence="2">XYL1981</strain>
    </source>
</reference>
<reference evidence="2" key="2">
    <citation type="journal article" date="2020" name="Appl. Environ. Microbiol.">
        <title>Multiple intercontinental introductions associated with the emergence of a plant pathogen in Europe.</title>
        <authorList>
            <person name="Landa B.B."/>
            <person name="Castillo A.I."/>
            <person name="Giampetruzzi A."/>
            <person name="Kahn A."/>
            <person name="Roman-Ecija M."/>
            <person name="Velasco-Amo M.P."/>
            <person name="Navas-Cortes J.A."/>
            <person name="Marco-Noales E."/>
            <person name="Barbe S."/>
            <person name="Moralejo E."/>
            <person name="Coletta-Filho H.D."/>
            <person name="Saldarelli P."/>
            <person name="Saponari M."/>
            <person name="Almeida R.P.P."/>
        </authorList>
    </citation>
    <scope>NUCLEOTIDE SEQUENCE</scope>
    <source>
        <strain evidence="2">XYL1981</strain>
    </source>
</reference>
<comment type="caution">
    <text evidence="2">The sequence shown here is derived from an EMBL/GenBank/DDBJ whole genome shotgun (WGS) entry which is preliminary data.</text>
</comment>
<evidence type="ECO:0000313" key="3">
    <source>
        <dbReference type="Proteomes" id="UP000474061"/>
    </source>
</evidence>
<accession>A0A9Q4MGR3</accession>
<dbReference type="RefSeq" id="WP_128283854.1">
    <property type="nucleotide sequence ID" value="NZ_CP052853.1"/>
</dbReference>
<dbReference type="Pfam" id="PF16510">
    <property type="entry name" value="P22_portal"/>
    <property type="match status" value="1"/>
</dbReference>
<gene>
    <name evidence="2" type="ORF">FG476_04120</name>
</gene>
<proteinExistence type="predicted"/>